<dbReference type="AlphaFoldDB" id="A0A844EHN4"/>
<reference evidence="7 8" key="1">
    <citation type="submission" date="2019-11" db="EMBL/GenBank/DDBJ databases">
        <title>Draft Genome Sequence of Plant Growth-Promoting Rhizosphere-Associated Bacteria.</title>
        <authorList>
            <person name="Vasilyev I.Y."/>
            <person name="Radchenko V."/>
            <person name="Ilnitskaya E.V."/>
        </authorList>
    </citation>
    <scope>NUCLEOTIDE SEQUENCE [LARGE SCALE GENOMIC DNA]</scope>
    <source>
        <strain evidence="7 8">VRA_07sq_f</strain>
    </source>
</reference>
<keyword evidence="3" id="KW-0812">Transmembrane</keyword>
<feature type="non-terminal residue" evidence="7">
    <location>
        <position position="112"/>
    </location>
</feature>
<evidence type="ECO:0000256" key="4">
    <source>
        <dbReference type="ARBA" id="ARBA00022989"/>
    </source>
</evidence>
<protein>
    <submittedName>
        <fullName evidence="7">Mechanosensitive ion channel</fullName>
    </submittedName>
</protein>
<dbReference type="InterPro" id="IPR006685">
    <property type="entry name" value="MscS_channel_2nd"/>
</dbReference>
<evidence type="ECO:0000256" key="5">
    <source>
        <dbReference type="ARBA" id="ARBA00023136"/>
    </source>
</evidence>
<keyword evidence="4" id="KW-1133">Transmembrane helix</keyword>
<dbReference type="PANTHER" id="PTHR30460">
    <property type="entry name" value="MODERATE CONDUCTANCE MECHANOSENSITIVE CHANNEL YBIO"/>
    <property type="match status" value="1"/>
</dbReference>
<evidence type="ECO:0000313" key="8">
    <source>
        <dbReference type="Proteomes" id="UP000491237"/>
    </source>
</evidence>
<organism evidence="7 8">
    <name type="scientific">Lentilactobacillus parabuchneri</name>
    <dbReference type="NCBI Taxonomy" id="152331"/>
    <lineage>
        <taxon>Bacteria</taxon>
        <taxon>Bacillati</taxon>
        <taxon>Bacillota</taxon>
        <taxon>Bacilli</taxon>
        <taxon>Lactobacillales</taxon>
        <taxon>Lactobacillaceae</taxon>
        <taxon>Lentilactobacillus</taxon>
    </lineage>
</organism>
<dbReference type="GO" id="GO:0008381">
    <property type="term" value="F:mechanosensitive monoatomic ion channel activity"/>
    <property type="evidence" value="ECO:0007669"/>
    <property type="project" value="InterPro"/>
</dbReference>
<comment type="subcellular location">
    <subcellularLocation>
        <location evidence="1">Cell membrane</location>
    </subcellularLocation>
</comment>
<evidence type="ECO:0000259" key="6">
    <source>
        <dbReference type="Pfam" id="PF00924"/>
    </source>
</evidence>
<sequence length="112" mass="12373">QGFVTDIVSGFFILLERQIEVGEYVQIGTIKGTVTAVGLRTTQVVGDDGTLNFIPNRTITTIANMSRNNMTAMIQVGIFPQTPVDQVIKIIRKVNQREVPNYPDIIGDPKII</sequence>
<proteinExistence type="predicted"/>
<dbReference type="SUPFAM" id="SSF50182">
    <property type="entry name" value="Sm-like ribonucleoproteins"/>
    <property type="match status" value="1"/>
</dbReference>
<evidence type="ECO:0000313" key="7">
    <source>
        <dbReference type="EMBL" id="MSE22575.1"/>
    </source>
</evidence>
<accession>A0A844EHN4</accession>
<dbReference type="InterPro" id="IPR023408">
    <property type="entry name" value="MscS_beta-dom_sf"/>
</dbReference>
<evidence type="ECO:0000256" key="3">
    <source>
        <dbReference type="ARBA" id="ARBA00022692"/>
    </source>
</evidence>
<evidence type="ECO:0000256" key="2">
    <source>
        <dbReference type="ARBA" id="ARBA00022475"/>
    </source>
</evidence>
<dbReference type="InterPro" id="IPR045276">
    <property type="entry name" value="YbiO_bact"/>
</dbReference>
<dbReference type="Proteomes" id="UP000491237">
    <property type="component" value="Unassembled WGS sequence"/>
</dbReference>
<name>A0A844EHN4_9LACO</name>
<keyword evidence="5" id="KW-0472">Membrane</keyword>
<dbReference type="PANTHER" id="PTHR30460:SF0">
    <property type="entry name" value="MODERATE CONDUCTANCE MECHANOSENSITIVE CHANNEL YBIO"/>
    <property type="match status" value="1"/>
</dbReference>
<dbReference type="Pfam" id="PF00924">
    <property type="entry name" value="MS_channel_2nd"/>
    <property type="match status" value="1"/>
</dbReference>
<dbReference type="Gene3D" id="2.30.30.60">
    <property type="match status" value="1"/>
</dbReference>
<dbReference type="InterPro" id="IPR010920">
    <property type="entry name" value="LSM_dom_sf"/>
</dbReference>
<feature type="non-terminal residue" evidence="7">
    <location>
        <position position="1"/>
    </location>
</feature>
<keyword evidence="2" id="KW-1003">Cell membrane</keyword>
<feature type="domain" description="Mechanosensitive ion channel MscS" evidence="6">
    <location>
        <begin position="4"/>
        <end position="67"/>
    </location>
</feature>
<evidence type="ECO:0000256" key="1">
    <source>
        <dbReference type="ARBA" id="ARBA00004236"/>
    </source>
</evidence>
<gene>
    <name evidence="7" type="ORF">GKC44_15365</name>
</gene>
<dbReference type="GO" id="GO:0005886">
    <property type="term" value="C:plasma membrane"/>
    <property type="evidence" value="ECO:0007669"/>
    <property type="project" value="UniProtKB-SubCell"/>
</dbReference>
<comment type="caution">
    <text evidence="7">The sequence shown here is derived from an EMBL/GenBank/DDBJ whole genome shotgun (WGS) entry which is preliminary data.</text>
</comment>
<dbReference type="EMBL" id="WKKY01001271">
    <property type="protein sequence ID" value="MSE22575.1"/>
    <property type="molecule type" value="Genomic_DNA"/>
</dbReference>